<dbReference type="NCBIfam" id="TIGR00408">
    <property type="entry name" value="proS_fam_I"/>
    <property type="match status" value="1"/>
</dbReference>
<dbReference type="GO" id="GO:0005737">
    <property type="term" value="C:cytoplasm"/>
    <property type="evidence" value="ECO:0007669"/>
    <property type="project" value="InterPro"/>
</dbReference>
<evidence type="ECO:0000256" key="9">
    <source>
        <dbReference type="SAM" id="MobiDB-lite"/>
    </source>
</evidence>
<dbReference type="SMART" id="SM00946">
    <property type="entry name" value="ProRS-C_1"/>
    <property type="match status" value="1"/>
</dbReference>
<dbReference type="Pfam" id="PF00587">
    <property type="entry name" value="tRNA-synt_2b"/>
    <property type="match status" value="1"/>
</dbReference>
<keyword evidence="2" id="KW-0436">Ligase</keyword>
<evidence type="ECO:0000256" key="5">
    <source>
        <dbReference type="ARBA" id="ARBA00022917"/>
    </source>
</evidence>
<dbReference type="InterPro" id="IPR036621">
    <property type="entry name" value="Anticodon-bd_dom_sf"/>
</dbReference>
<keyword evidence="6" id="KW-0030">Aminoacyl-tRNA synthetase</keyword>
<dbReference type="SUPFAM" id="SSF55826">
    <property type="entry name" value="YbaK/ProRS associated domain"/>
    <property type="match status" value="1"/>
</dbReference>
<dbReference type="InterPro" id="IPR045864">
    <property type="entry name" value="aa-tRNA-synth_II/BPL/LPL"/>
</dbReference>
<dbReference type="EC" id="6.1.1.15" evidence="1"/>
<reference evidence="11" key="1">
    <citation type="submission" date="2023-01" db="EMBL/GenBank/DDBJ databases">
        <title>Metagenome sequencing of chrysophaentin producing Chrysophaeum taylorii.</title>
        <authorList>
            <person name="Davison J."/>
            <person name="Bewley C."/>
        </authorList>
    </citation>
    <scope>NUCLEOTIDE SEQUENCE</scope>
    <source>
        <strain evidence="11">NIES-1699</strain>
    </source>
</reference>
<dbReference type="PANTHER" id="PTHR43382">
    <property type="entry name" value="PROLYL-TRNA SYNTHETASE"/>
    <property type="match status" value="1"/>
</dbReference>
<dbReference type="FunFam" id="3.40.50.800:FF:000005">
    <property type="entry name" value="bifunctional glutamate/proline--tRNA ligase"/>
    <property type="match status" value="1"/>
</dbReference>
<dbReference type="Gene3D" id="3.30.110.30">
    <property type="entry name" value="C-terminal domain of ProRS"/>
    <property type="match status" value="1"/>
</dbReference>
<accession>A0AAD7UEB5</accession>
<dbReference type="InterPro" id="IPR002314">
    <property type="entry name" value="aa-tRNA-synt_IIb"/>
</dbReference>
<proteinExistence type="inferred from homology"/>
<dbReference type="GO" id="GO:0017101">
    <property type="term" value="C:aminoacyl-tRNA synthetase multienzyme complex"/>
    <property type="evidence" value="ECO:0007669"/>
    <property type="project" value="TreeGrafter"/>
</dbReference>
<dbReference type="InterPro" id="IPR007214">
    <property type="entry name" value="YbaK/aa-tRNA-synth-assoc-dom"/>
</dbReference>
<feature type="domain" description="Aminoacyl-transfer RNA synthetases class-II family profile" evidence="10">
    <location>
        <begin position="265"/>
        <end position="502"/>
    </location>
</feature>
<dbReference type="Proteomes" id="UP001230188">
    <property type="component" value="Unassembled WGS sequence"/>
</dbReference>
<comment type="catalytic activity">
    <reaction evidence="8">
        <text>tRNA(Pro) + L-proline + ATP = L-prolyl-tRNA(Pro) + AMP + diphosphate</text>
        <dbReference type="Rhea" id="RHEA:14305"/>
        <dbReference type="Rhea" id="RHEA-COMP:9700"/>
        <dbReference type="Rhea" id="RHEA-COMP:9702"/>
        <dbReference type="ChEBI" id="CHEBI:30616"/>
        <dbReference type="ChEBI" id="CHEBI:33019"/>
        <dbReference type="ChEBI" id="CHEBI:60039"/>
        <dbReference type="ChEBI" id="CHEBI:78442"/>
        <dbReference type="ChEBI" id="CHEBI:78532"/>
        <dbReference type="ChEBI" id="CHEBI:456215"/>
        <dbReference type="EC" id="6.1.1.15"/>
    </reaction>
</comment>
<dbReference type="FunFam" id="3.30.110.30:FF:000001">
    <property type="entry name" value="Bifunctional glutamate/proline--tRNA ligase"/>
    <property type="match status" value="1"/>
</dbReference>
<sequence>MRVAKTQKFHVLEAGRAKDGVAVIEDEADNVVLAKLRELKIAHTTYAHPEVPTVESMMEVLGDRVEGVLTKNLLLKDKKVGSFLVCVTPDRTVDMKTLPLRLGAGEKCNFRLTDCHFLGVAKGAVTPYAAINDIDNVVTVALDAELLKAKFVTTHPLRCDRSVSVSSSDLVSFLDQIGHEPKIIDFSKEVKKSSGSASSSSSAAGKKPTAPLRNKKGTKETLDRLLATKEEDFAGWYAEVISKSEMIEYGKISGCYILRPWSFGVWELIQKWFDAKIKEIGVDNCYFPMFVTKGALEAEEDHVEGFAPEVAWVTRSGQTDLTEPIAIRPTSETIMYPEFAKWLRSHRDLPLKLNQWCSVVRWEFKYPTPFLRSREFLWQEGHTAHATLEEADEMVLDILALYGYVYEELLAVPVIRGTKTEKEKFAGGLRTSTVEAYIAGSGRAIQGATSHNLGQNFAKIYDVRVESESGKLIPWQTSWGLTTRSIGVMVMVHGDNQGLVLPPRVAPIQVVIIPLVYKTCTLDDLAPLVKKVESALRGLRIRVDDRPNYSPGWKYNHWEQKGVPIRIEVGPRDMEGNQATLARRVDGVKKVVPVADLAAVVNEDLDDIHRTMFRNATAARDAKFKQVTEWADFVPALDQDCLVLTPWCGPENQRAEEDVKEKSKLEALQRAGMDAEDVRTATSLAAKTLCIPHDQPTDLPDGSTTCFFTGKPATCWCLWGRSY</sequence>
<evidence type="ECO:0000256" key="6">
    <source>
        <dbReference type="ARBA" id="ARBA00023146"/>
    </source>
</evidence>
<evidence type="ECO:0000256" key="2">
    <source>
        <dbReference type="ARBA" id="ARBA00022598"/>
    </source>
</evidence>
<dbReference type="InterPro" id="IPR006195">
    <property type="entry name" value="aa-tRNA-synth_II"/>
</dbReference>
<dbReference type="InterPro" id="IPR004154">
    <property type="entry name" value="Anticodon-bd"/>
</dbReference>
<dbReference type="PROSITE" id="PS50862">
    <property type="entry name" value="AA_TRNA_LIGASE_II"/>
    <property type="match status" value="1"/>
</dbReference>
<dbReference type="EMBL" id="JAQMWT010000349">
    <property type="protein sequence ID" value="KAJ8603550.1"/>
    <property type="molecule type" value="Genomic_DNA"/>
</dbReference>
<dbReference type="GO" id="GO:0004827">
    <property type="term" value="F:proline-tRNA ligase activity"/>
    <property type="evidence" value="ECO:0007669"/>
    <property type="project" value="UniProtKB-EC"/>
</dbReference>
<dbReference type="InterPro" id="IPR036754">
    <property type="entry name" value="YbaK/aa-tRNA-synt-asso_dom_sf"/>
</dbReference>
<evidence type="ECO:0000313" key="11">
    <source>
        <dbReference type="EMBL" id="KAJ8603550.1"/>
    </source>
</evidence>
<gene>
    <name evidence="11" type="ORF">CTAYLR_004871</name>
</gene>
<keyword evidence="5" id="KW-0648">Protein biosynthesis</keyword>
<evidence type="ECO:0000256" key="8">
    <source>
        <dbReference type="ARBA" id="ARBA00047671"/>
    </source>
</evidence>
<dbReference type="Pfam" id="PF03129">
    <property type="entry name" value="HGTP_anticodon"/>
    <property type="match status" value="1"/>
</dbReference>
<dbReference type="SUPFAM" id="SSF55681">
    <property type="entry name" value="Class II aaRS and biotin synthetases"/>
    <property type="match status" value="1"/>
</dbReference>
<dbReference type="Pfam" id="PF04073">
    <property type="entry name" value="tRNA_edit"/>
    <property type="match status" value="1"/>
</dbReference>
<dbReference type="Gene3D" id="3.40.50.800">
    <property type="entry name" value="Anticodon-binding domain"/>
    <property type="match status" value="1"/>
</dbReference>
<evidence type="ECO:0000259" key="10">
    <source>
        <dbReference type="PROSITE" id="PS50862"/>
    </source>
</evidence>
<name>A0AAD7UEB5_9STRA</name>
<dbReference type="InterPro" id="IPR017449">
    <property type="entry name" value="Pro-tRNA_synth_II"/>
</dbReference>
<evidence type="ECO:0000256" key="3">
    <source>
        <dbReference type="ARBA" id="ARBA00022741"/>
    </source>
</evidence>
<dbReference type="InterPro" id="IPR004499">
    <property type="entry name" value="Pro-tRNA-ligase_IIa_arc-type"/>
</dbReference>
<dbReference type="GO" id="GO:0005524">
    <property type="term" value="F:ATP binding"/>
    <property type="evidence" value="ECO:0007669"/>
    <property type="project" value="UniProtKB-KW"/>
</dbReference>
<dbReference type="FunFam" id="3.30.930.10:FF:000007">
    <property type="entry name" value="Bifunctional glutamate/proline--tRNA ligase"/>
    <property type="match status" value="1"/>
</dbReference>
<organism evidence="11 12">
    <name type="scientific">Chrysophaeum taylorii</name>
    <dbReference type="NCBI Taxonomy" id="2483200"/>
    <lineage>
        <taxon>Eukaryota</taxon>
        <taxon>Sar</taxon>
        <taxon>Stramenopiles</taxon>
        <taxon>Ochrophyta</taxon>
        <taxon>Pelagophyceae</taxon>
        <taxon>Pelagomonadales</taxon>
        <taxon>Pelagomonadaceae</taxon>
        <taxon>Chrysophaeum</taxon>
    </lineage>
</organism>
<comment type="caution">
    <text evidence="11">The sequence shown here is derived from an EMBL/GenBank/DDBJ whole genome shotgun (WGS) entry which is preliminary data.</text>
</comment>
<evidence type="ECO:0000313" key="12">
    <source>
        <dbReference type="Proteomes" id="UP001230188"/>
    </source>
</evidence>
<dbReference type="InterPro" id="IPR016061">
    <property type="entry name" value="Pro-tRNA_ligase_II_C"/>
</dbReference>
<feature type="region of interest" description="Disordered" evidence="9">
    <location>
        <begin position="194"/>
        <end position="215"/>
    </location>
</feature>
<dbReference type="InterPro" id="IPR033721">
    <property type="entry name" value="ProRS_core_arch_euk"/>
</dbReference>
<dbReference type="CDD" id="cd00778">
    <property type="entry name" value="ProRS_core_arch_euk"/>
    <property type="match status" value="1"/>
</dbReference>
<keyword evidence="12" id="KW-1185">Reference proteome</keyword>
<dbReference type="GO" id="GO:0006433">
    <property type="term" value="P:prolyl-tRNA aminoacylation"/>
    <property type="evidence" value="ECO:0007669"/>
    <property type="project" value="InterPro"/>
</dbReference>
<dbReference type="InterPro" id="IPR002316">
    <property type="entry name" value="Pro-tRNA-ligase_IIa"/>
</dbReference>
<dbReference type="SUPFAM" id="SSF64586">
    <property type="entry name" value="C-terminal domain of ProRS"/>
    <property type="match status" value="1"/>
</dbReference>
<feature type="compositionally biased region" description="Low complexity" evidence="9">
    <location>
        <begin position="194"/>
        <end position="207"/>
    </location>
</feature>
<dbReference type="HAMAP" id="MF_01571">
    <property type="entry name" value="Pro_tRNA_synth_type3"/>
    <property type="match status" value="1"/>
</dbReference>
<evidence type="ECO:0000256" key="7">
    <source>
        <dbReference type="ARBA" id="ARBA00029731"/>
    </source>
</evidence>
<protein>
    <recommendedName>
        <fullName evidence="1">proline--tRNA ligase</fullName>
        <ecNumber evidence="1">6.1.1.15</ecNumber>
    </recommendedName>
    <alternativeName>
        <fullName evidence="7">Prolyl-tRNA synthetase</fullName>
    </alternativeName>
</protein>
<dbReference type="PANTHER" id="PTHR43382:SF2">
    <property type="entry name" value="BIFUNCTIONAL GLUTAMATE_PROLINE--TRNA LIGASE"/>
    <property type="match status" value="1"/>
</dbReference>
<dbReference type="PRINTS" id="PR01046">
    <property type="entry name" value="TRNASYNTHPRO"/>
</dbReference>
<dbReference type="CDD" id="cd00862">
    <property type="entry name" value="ProRS_anticodon_zinc"/>
    <property type="match status" value="1"/>
</dbReference>
<dbReference type="AlphaFoldDB" id="A0AAD7UEB5"/>
<keyword evidence="4" id="KW-0067">ATP-binding</keyword>
<dbReference type="Gene3D" id="3.30.930.10">
    <property type="entry name" value="Bira Bifunctional Protein, Domain 2"/>
    <property type="match status" value="1"/>
</dbReference>
<evidence type="ECO:0000256" key="1">
    <source>
        <dbReference type="ARBA" id="ARBA00012831"/>
    </source>
</evidence>
<dbReference type="FunFam" id="3.90.960.10:FF:000005">
    <property type="entry name" value="Putative prolyl-tRNA synthetase"/>
    <property type="match status" value="1"/>
</dbReference>
<dbReference type="Gene3D" id="3.90.960.10">
    <property type="entry name" value="YbaK/aminoacyl-tRNA synthetase-associated domain"/>
    <property type="match status" value="1"/>
</dbReference>
<evidence type="ECO:0000256" key="4">
    <source>
        <dbReference type="ARBA" id="ARBA00022840"/>
    </source>
</evidence>
<dbReference type="Pfam" id="PF09180">
    <property type="entry name" value="ProRS-C_1"/>
    <property type="match status" value="1"/>
</dbReference>
<dbReference type="GO" id="GO:0002161">
    <property type="term" value="F:aminoacyl-tRNA deacylase activity"/>
    <property type="evidence" value="ECO:0007669"/>
    <property type="project" value="InterPro"/>
</dbReference>
<dbReference type="SUPFAM" id="SSF52954">
    <property type="entry name" value="Class II aaRS ABD-related"/>
    <property type="match status" value="1"/>
</dbReference>
<keyword evidence="3" id="KW-0547">Nucleotide-binding</keyword>